<sequence length="210" mass="23098">MTKKNLVIAFRLVFAALSLAGVVVQLTISLNSDFGAVNFFSYFTILSNIIASLVFIISAVRLARNYQTNDVDVAIRGGSVVYMVFVGVVFNTLLRDVELGGLLPWINTVHHMVMPLAVLVDWIVWPPRSRIRLRTVFVWMIFPVAYVLYSLIRGAVVGFYPYPFLDPTVQGYGGVALYCAALVVAFAVLALLVRWIANRVQHAGAVTAGG</sequence>
<dbReference type="EMBL" id="JAATJL010000001">
    <property type="protein sequence ID" value="NJC23749.1"/>
    <property type="molecule type" value="Genomic_DNA"/>
</dbReference>
<evidence type="ECO:0000313" key="3">
    <source>
        <dbReference type="Proteomes" id="UP000547458"/>
    </source>
</evidence>
<dbReference type="NCBIfam" id="NF038065">
    <property type="entry name" value="Pr6Pr"/>
    <property type="match status" value="1"/>
</dbReference>
<feature type="transmembrane region" description="Helical" evidence="1">
    <location>
        <begin position="73"/>
        <end position="93"/>
    </location>
</feature>
<gene>
    <name evidence="2" type="ORF">BJ994_002825</name>
</gene>
<evidence type="ECO:0000256" key="1">
    <source>
        <dbReference type="SAM" id="Phobius"/>
    </source>
</evidence>
<name>A0A846RRR7_9MICC</name>
<comment type="caution">
    <text evidence="2">The sequence shown here is derived from an EMBL/GenBank/DDBJ whole genome shotgun (WGS) entry which is preliminary data.</text>
</comment>
<protein>
    <recommendedName>
        <fullName evidence="4">Integral membrane protein</fullName>
    </recommendedName>
</protein>
<keyword evidence="1" id="KW-0472">Membrane</keyword>
<accession>A0A846RRR7</accession>
<keyword evidence="3" id="KW-1185">Reference proteome</keyword>
<feature type="transmembrane region" description="Helical" evidence="1">
    <location>
        <begin position="136"/>
        <end position="160"/>
    </location>
</feature>
<organism evidence="2 3">
    <name type="scientific">Arthrobacter pigmenti</name>
    <dbReference type="NCBI Taxonomy" id="271432"/>
    <lineage>
        <taxon>Bacteria</taxon>
        <taxon>Bacillati</taxon>
        <taxon>Actinomycetota</taxon>
        <taxon>Actinomycetes</taxon>
        <taxon>Micrococcales</taxon>
        <taxon>Micrococcaceae</taxon>
        <taxon>Arthrobacter</taxon>
    </lineage>
</organism>
<dbReference type="AlphaFoldDB" id="A0A846RRR7"/>
<dbReference type="InterPro" id="IPR049713">
    <property type="entry name" value="Pr6Pr-like"/>
</dbReference>
<keyword evidence="1" id="KW-1133">Transmembrane helix</keyword>
<feature type="transmembrane region" description="Helical" evidence="1">
    <location>
        <begin position="172"/>
        <end position="193"/>
    </location>
</feature>
<feature type="transmembrane region" description="Helical" evidence="1">
    <location>
        <begin position="39"/>
        <end position="61"/>
    </location>
</feature>
<feature type="transmembrane region" description="Helical" evidence="1">
    <location>
        <begin position="105"/>
        <end position="124"/>
    </location>
</feature>
<evidence type="ECO:0008006" key="4">
    <source>
        <dbReference type="Google" id="ProtNLM"/>
    </source>
</evidence>
<dbReference type="RefSeq" id="WP_167995076.1">
    <property type="nucleotide sequence ID" value="NZ_JAATJL010000001.1"/>
</dbReference>
<evidence type="ECO:0000313" key="2">
    <source>
        <dbReference type="EMBL" id="NJC23749.1"/>
    </source>
</evidence>
<proteinExistence type="predicted"/>
<dbReference type="Proteomes" id="UP000547458">
    <property type="component" value="Unassembled WGS sequence"/>
</dbReference>
<keyword evidence="1" id="KW-0812">Transmembrane</keyword>
<reference evidence="2 3" key="1">
    <citation type="submission" date="2020-03" db="EMBL/GenBank/DDBJ databases">
        <title>Sequencing the genomes of 1000 actinobacteria strains.</title>
        <authorList>
            <person name="Klenk H.-P."/>
        </authorList>
    </citation>
    <scope>NUCLEOTIDE SEQUENCE [LARGE SCALE GENOMIC DNA]</scope>
    <source>
        <strain evidence="2 3">DSM 16403</strain>
    </source>
</reference>